<evidence type="ECO:0000313" key="1">
    <source>
        <dbReference type="EMBL" id="MBE8720165.1"/>
    </source>
</evidence>
<name>A0ABR9T488_9SPHI</name>
<dbReference type="RefSeq" id="WP_196937868.1">
    <property type="nucleotide sequence ID" value="NZ_MU158689.1"/>
</dbReference>
<dbReference type="EMBL" id="PSKQ01000017">
    <property type="protein sequence ID" value="MBE8720165.1"/>
    <property type="molecule type" value="Genomic_DNA"/>
</dbReference>
<proteinExistence type="predicted"/>
<reference evidence="1 2" key="1">
    <citation type="submission" date="2018-02" db="EMBL/GenBank/DDBJ databases">
        <title>Sphingobacterium KA21.</title>
        <authorList>
            <person name="Vasarhelyi B.M."/>
            <person name="Deshmukh S."/>
            <person name="Balint B."/>
            <person name="Kukolya J."/>
        </authorList>
    </citation>
    <scope>NUCLEOTIDE SEQUENCE [LARGE SCALE GENOMIC DNA]</scope>
    <source>
        <strain evidence="1 2">Ka21</strain>
    </source>
</reference>
<comment type="caution">
    <text evidence="1">The sequence shown here is derived from an EMBL/GenBank/DDBJ whole genome shotgun (WGS) entry which is preliminary data.</text>
</comment>
<gene>
    <name evidence="1" type="ORF">C4F40_05405</name>
</gene>
<organism evidence="1 2">
    <name type="scientific">Sphingobacterium pedocola</name>
    <dbReference type="NCBI Taxonomy" id="2082722"/>
    <lineage>
        <taxon>Bacteria</taxon>
        <taxon>Pseudomonadati</taxon>
        <taxon>Bacteroidota</taxon>
        <taxon>Sphingobacteriia</taxon>
        <taxon>Sphingobacteriales</taxon>
        <taxon>Sphingobacteriaceae</taxon>
        <taxon>Sphingobacterium</taxon>
    </lineage>
</organism>
<evidence type="ECO:0000313" key="2">
    <source>
        <dbReference type="Proteomes" id="UP000618319"/>
    </source>
</evidence>
<accession>A0ABR9T488</accession>
<protein>
    <submittedName>
        <fullName evidence="1">Uncharacterized protein</fullName>
    </submittedName>
</protein>
<sequence length="398" mass="47759">MKNTQKKLKAKHFRYLSKEYVKDPLQYIRFFYDQYELRHWQEKVYVFLTSGSAQFRPPLFDPYYVHQNIIKHIEIAYIMNERVVGGGIASRFLNYFFEINCREYWLETMYELLKNETDCNYRHDEDNYNLYIIRTIELLHYLSYYFYLLSIDKAEDFNIPIYVLPYHNLTDKEREHKNCLQRLPDDDDVIRKSPVPFFHREQVALPEWLAPQAYSLTAIRDFFQVSSLEGWKNDLWNWYQAVLTEGQFWSADKKMLSGANLLYSYACFYSLLEMYRSQAAPEQQTPNFSCKKSRSVFKVYPNVTIEHKDSTISLQYVLQDDTENPLGAITDLVTEYNKFEWDEILYDWLFYGLSSGEIGGTKYAEHTSYIYQSLVKIVELSYVLAFKHEIEFTNQHKN</sequence>
<dbReference type="Proteomes" id="UP000618319">
    <property type="component" value="Unassembled WGS sequence"/>
</dbReference>
<keyword evidence="2" id="KW-1185">Reference proteome</keyword>